<dbReference type="InterPro" id="IPR046342">
    <property type="entry name" value="CBS_dom_sf"/>
</dbReference>
<dbReference type="Proteomes" id="UP000247416">
    <property type="component" value="Unassembled WGS sequence"/>
</dbReference>
<feature type="domain" description="ACT" evidence="4">
    <location>
        <begin position="140"/>
        <end position="214"/>
    </location>
</feature>
<dbReference type="InterPro" id="IPR002912">
    <property type="entry name" value="ACT_dom"/>
</dbReference>
<feature type="domain" description="CBS" evidence="3">
    <location>
        <begin position="8"/>
        <end position="64"/>
    </location>
</feature>
<reference evidence="5 6" key="1">
    <citation type="submission" date="2018-06" db="EMBL/GenBank/DDBJ databases">
        <title>Genomic Encyclopedia of Archaeal and Bacterial Type Strains, Phase II (KMG-II): from individual species to whole genera.</title>
        <authorList>
            <person name="Goeker M."/>
        </authorList>
    </citation>
    <scope>NUCLEOTIDE SEQUENCE [LARGE SCALE GENOMIC DNA]</scope>
    <source>
        <strain evidence="5 6">KACC 16626</strain>
    </source>
</reference>
<keyword evidence="1 2" id="KW-0129">CBS domain</keyword>
<dbReference type="AlphaFoldDB" id="A0A318UAH9"/>
<organism evidence="5 6">
    <name type="scientific">Ureibacillus chungkukjangi</name>
    <dbReference type="NCBI Taxonomy" id="1202712"/>
    <lineage>
        <taxon>Bacteria</taxon>
        <taxon>Bacillati</taxon>
        <taxon>Bacillota</taxon>
        <taxon>Bacilli</taxon>
        <taxon>Bacillales</taxon>
        <taxon>Caryophanaceae</taxon>
        <taxon>Ureibacillus</taxon>
    </lineage>
</organism>
<evidence type="ECO:0000259" key="3">
    <source>
        <dbReference type="PROSITE" id="PS51371"/>
    </source>
</evidence>
<dbReference type="InterPro" id="IPR051257">
    <property type="entry name" value="Diverse_CBS-Domain"/>
</dbReference>
<dbReference type="PROSITE" id="PS51671">
    <property type="entry name" value="ACT"/>
    <property type="match status" value="1"/>
</dbReference>
<accession>A0A318UAH9</accession>
<evidence type="ECO:0000256" key="1">
    <source>
        <dbReference type="ARBA" id="ARBA00023122"/>
    </source>
</evidence>
<dbReference type="EMBL" id="QJTJ01000001">
    <property type="protein sequence ID" value="PYF09079.1"/>
    <property type="molecule type" value="Genomic_DNA"/>
</dbReference>
<dbReference type="PANTHER" id="PTHR43080">
    <property type="entry name" value="CBS DOMAIN-CONTAINING PROTEIN CBSX3, MITOCHONDRIAL"/>
    <property type="match status" value="1"/>
</dbReference>
<dbReference type="InterPro" id="IPR045865">
    <property type="entry name" value="ACT-like_dom_sf"/>
</dbReference>
<protein>
    <submittedName>
        <fullName evidence="5">Acetoin utilization protein AcuB</fullName>
    </submittedName>
</protein>
<dbReference type="SUPFAM" id="SSF55021">
    <property type="entry name" value="ACT-like"/>
    <property type="match status" value="1"/>
</dbReference>
<feature type="domain" description="CBS" evidence="3">
    <location>
        <begin position="79"/>
        <end position="138"/>
    </location>
</feature>
<gene>
    <name evidence="5" type="ORF">BJ095_101306</name>
</gene>
<dbReference type="SMART" id="SM00116">
    <property type="entry name" value="CBS"/>
    <property type="match status" value="2"/>
</dbReference>
<dbReference type="SUPFAM" id="SSF54631">
    <property type="entry name" value="CBS-domain pair"/>
    <property type="match status" value="1"/>
</dbReference>
<proteinExistence type="predicted"/>
<dbReference type="CDD" id="cd04883">
    <property type="entry name" value="ACT_AcuB"/>
    <property type="match status" value="1"/>
</dbReference>
<dbReference type="Pfam" id="PF00571">
    <property type="entry name" value="CBS"/>
    <property type="match status" value="2"/>
</dbReference>
<dbReference type="PANTHER" id="PTHR43080:SF2">
    <property type="entry name" value="CBS DOMAIN-CONTAINING PROTEIN"/>
    <property type="match status" value="1"/>
</dbReference>
<evidence type="ECO:0000313" key="6">
    <source>
        <dbReference type="Proteomes" id="UP000247416"/>
    </source>
</evidence>
<evidence type="ECO:0000313" key="5">
    <source>
        <dbReference type="EMBL" id="PYF09079.1"/>
    </source>
</evidence>
<dbReference type="PROSITE" id="PS51371">
    <property type="entry name" value="CBS"/>
    <property type="match status" value="2"/>
</dbReference>
<name>A0A318UAH9_9BACL</name>
<dbReference type="Gene3D" id="3.30.70.260">
    <property type="match status" value="1"/>
</dbReference>
<evidence type="ECO:0000256" key="2">
    <source>
        <dbReference type="PROSITE-ProRule" id="PRU00703"/>
    </source>
</evidence>
<sequence length="217" mass="24113">MMIIEEIMNKDVHSLAPTNTVKDAIVLMREKKIRHIPIVEQTGKVVGIITAHDLKNILPSTIKSDLNLTTYETPLENIMVKNPLIGHPLDFIEEVALTLYDSKISSLPIVTGGRLVGIVTTTDLLYTYIELTGANKPSSKIDIRVTDKPGILSDITEVFKMHHANVLSVLVYPSTKDEESKIVSVRVQIINPLSIIEDLRKQGFDVLWPNLPGVDLS</sequence>
<dbReference type="Pfam" id="PF01842">
    <property type="entry name" value="ACT"/>
    <property type="match status" value="1"/>
</dbReference>
<dbReference type="Gene3D" id="3.10.580.10">
    <property type="entry name" value="CBS-domain"/>
    <property type="match status" value="1"/>
</dbReference>
<dbReference type="CDD" id="cd04584">
    <property type="entry name" value="CBS_pair_AcuB_like"/>
    <property type="match status" value="1"/>
</dbReference>
<evidence type="ECO:0000259" key="4">
    <source>
        <dbReference type="PROSITE" id="PS51671"/>
    </source>
</evidence>
<dbReference type="InterPro" id="IPR000644">
    <property type="entry name" value="CBS_dom"/>
</dbReference>
<keyword evidence="6" id="KW-1185">Reference proteome</keyword>
<comment type="caution">
    <text evidence="5">The sequence shown here is derived from an EMBL/GenBank/DDBJ whole genome shotgun (WGS) entry which is preliminary data.</text>
</comment>